<evidence type="ECO:0000256" key="7">
    <source>
        <dbReference type="SAM" id="Phobius"/>
    </source>
</evidence>
<feature type="transmembrane region" description="Helical" evidence="7">
    <location>
        <begin position="179"/>
        <end position="198"/>
    </location>
</feature>
<protein>
    <submittedName>
        <fullName evidence="9">Type VII secretion integral membrane protein EccD</fullName>
    </submittedName>
</protein>
<dbReference type="EMBL" id="VLLL01000008">
    <property type="protein sequence ID" value="TWJ08362.1"/>
    <property type="molecule type" value="Genomic_DNA"/>
</dbReference>
<evidence type="ECO:0000256" key="3">
    <source>
        <dbReference type="ARBA" id="ARBA00022475"/>
    </source>
</evidence>
<evidence type="ECO:0000256" key="5">
    <source>
        <dbReference type="ARBA" id="ARBA00022989"/>
    </source>
</evidence>
<feature type="transmembrane region" description="Helical" evidence="7">
    <location>
        <begin position="150"/>
        <end position="170"/>
    </location>
</feature>
<dbReference type="RefSeq" id="WP_147142922.1">
    <property type="nucleotide sequence ID" value="NZ_BAABIJ010000004.1"/>
</dbReference>
<dbReference type="InterPro" id="IPR006707">
    <property type="entry name" value="T7SS_EccD"/>
</dbReference>
<feature type="transmembrane region" description="Helical" evidence="7">
    <location>
        <begin position="348"/>
        <end position="363"/>
    </location>
</feature>
<feature type="transmembrane region" description="Helical" evidence="7">
    <location>
        <begin position="237"/>
        <end position="257"/>
    </location>
</feature>
<feature type="transmembrane region" description="Helical" evidence="7">
    <location>
        <begin position="375"/>
        <end position="394"/>
    </location>
</feature>
<evidence type="ECO:0000313" key="10">
    <source>
        <dbReference type="Proteomes" id="UP000321617"/>
    </source>
</evidence>
<proteinExistence type="inferred from homology"/>
<gene>
    <name evidence="9" type="ORF">LX16_4590</name>
</gene>
<dbReference type="Gene3D" id="3.10.20.90">
    <property type="entry name" value="Phosphatidylinositol 3-kinase Catalytic Subunit, Chain A, domain 1"/>
    <property type="match status" value="1"/>
</dbReference>
<feature type="transmembrane region" description="Helical" evidence="7">
    <location>
        <begin position="210"/>
        <end position="230"/>
    </location>
</feature>
<evidence type="ECO:0000256" key="1">
    <source>
        <dbReference type="ARBA" id="ARBA00004651"/>
    </source>
</evidence>
<organism evidence="9 10">
    <name type="scientific">Stackebrandtia albiflava</name>
    <dbReference type="NCBI Taxonomy" id="406432"/>
    <lineage>
        <taxon>Bacteria</taxon>
        <taxon>Bacillati</taxon>
        <taxon>Actinomycetota</taxon>
        <taxon>Actinomycetes</taxon>
        <taxon>Glycomycetales</taxon>
        <taxon>Glycomycetaceae</taxon>
        <taxon>Stackebrandtia</taxon>
    </lineage>
</organism>
<accession>A0A562URX5</accession>
<feature type="transmembrane region" description="Helical" evidence="7">
    <location>
        <begin position="263"/>
        <end position="282"/>
    </location>
</feature>
<dbReference type="Pfam" id="PF08817">
    <property type="entry name" value="YukD"/>
    <property type="match status" value="1"/>
</dbReference>
<evidence type="ECO:0000256" key="4">
    <source>
        <dbReference type="ARBA" id="ARBA00022692"/>
    </source>
</evidence>
<dbReference type="NCBIfam" id="TIGR03920">
    <property type="entry name" value="T7SS_EccD"/>
    <property type="match status" value="1"/>
</dbReference>
<keyword evidence="4 7" id="KW-0812">Transmembrane</keyword>
<feature type="transmembrane region" description="Helical" evidence="7">
    <location>
        <begin position="435"/>
        <end position="455"/>
    </location>
</feature>
<dbReference type="AlphaFoldDB" id="A0A562URX5"/>
<sequence length="463" mass="47349">MANTATGLCRVTVVAPHTRMDVALPAHVPLAELQADLLAQVAASPQGEYFVNDGVKSGGWTLARLGEPPLDADLTPAQLGLVDGQELYFRPASDTAPAAVFDDVIDAIASAASSRAGRWQAAASRRLGLVVAGAAVTGGTAVAVSVGGPVAAAAVLTAGAVLLALAWALARAFDRPDAAVYLGLLGTGAGFVGGVVMLTTGNAFREAGAAHLLAGGCLLAVYAVVATVLLPKSAPLFAAIVVAAGGLVAGTALTTWLGVTEAAAAATVAAVAVAAIPALPMLSYRFAKLPGPEIPRTPQELRDEIPPLDGELALARGVLADRILTCLLGTCAAATAVAAVWIGTERRWPSVILAVILGLIGLLKSRDFQVVRQRLPLLAAGFTALAVPVTAWAFRLTGTMRLTVIGGVLLLVAAVMLVHGIALAGRRTSPVWGRIGDIVQVVLIVSVIPMTLWVWDAYWWIRA</sequence>
<dbReference type="GO" id="GO:0005886">
    <property type="term" value="C:plasma membrane"/>
    <property type="evidence" value="ECO:0007669"/>
    <property type="project" value="UniProtKB-SubCell"/>
</dbReference>
<feature type="domain" description="EccD-like transmembrane" evidence="8">
    <location>
        <begin position="124"/>
        <end position="463"/>
    </location>
</feature>
<keyword evidence="10" id="KW-1185">Reference proteome</keyword>
<keyword evidence="3" id="KW-1003">Cell membrane</keyword>
<evidence type="ECO:0000256" key="6">
    <source>
        <dbReference type="ARBA" id="ARBA00023136"/>
    </source>
</evidence>
<comment type="similarity">
    <text evidence="2">Belongs to the EccD/Snm4 family.</text>
</comment>
<dbReference type="InterPro" id="IPR044049">
    <property type="entry name" value="EccD_transm"/>
</dbReference>
<evidence type="ECO:0000256" key="2">
    <source>
        <dbReference type="ARBA" id="ARBA00006162"/>
    </source>
</evidence>
<keyword evidence="6 7" id="KW-0472">Membrane</keyword>
<dbReference type="PIRSF" id="PIRSF017804">
    <property type="entry name" value="Secretion_EccD1"/>
    <property type="match status" value="1"/>
</dbReference>
<feature type="transmembrane region" description="Helical" evidence="7">
    <location>
        <begin position="400"/>
        <end position="423"/>
    </location>
</feature>
<reference evidence="9 10" key="1">
    <citation type="journal article" date="2013" name="Stand. Genomic Sci.">
        <title>Genomic Encyclopedia of Type Strains, Phase I: The one thousand microbial genomes (KMG-I) project.</title>
        <authorList>
            <person name="Kyrpides N.C."/>
            <person name="Woyke T."/>
            <person name="Eisen J.A."/>
            <person name="Garrity G."/>
            <person name="Lilburn T.G."/>
            <person name="Beck B.J."/>
            <person name="Whitman W.B."/>
            <person name="Hugenholtz P."/>
            <person name="Klenk H.P."/>
        </authorList>
    </citation>
    <scope>NUCLEOTIDE SEQUENCE [LARGE SCALE GENOMIC DNA]</scope>
    <source>
        <strain evidence="9 10">DSM 45044</strain>
    </source>
</reference>
<name>A0A562URX5_9ACTN</name>
<evidence type="ECO:0000259" key="8">
    <source>
        <dbReference type="Pfam" id="PF19053"/>
    </source>
</evidence>
<evidence type="ECO:0000313" key="9">
    <source>
        <dbReference type="EMBL" id="TWJ08362.1"/>
    </source>
</evidence>
<keyword evidence="5 7" id="KW-1133">Transmembrane helix</keyword>
<comment type="caution">
    <text evidence="9">The sequence shown here is derived from an EMBL/GenBank/DDBJ whole genome shotgun (WGS) entry which is preliminary data.</text>
</comment>
<comment type="subcellular location">
    <subcellularLocation>
        <location evidence="1">Cell membrane</location>
        <topology evidence="1">Multi-pass membrane protein</topology>
    </subcellularLocation>
</comment>
<dbReference type="Proteomes" id="UP000321617">
    <property type="component" value="Unassembled WGS sequence"/>
</dbReference>
<dbReference type="InterPro" id="IPR024962">
    <property type="entry name" value="YukD-like"/>
</dbReference>
<feature type="transmembrane region" description="Helical" evidence="7">
    <location>
        <begin position="127"/>
        <end position="144"/>
    </location>
</feature>
<dbReference type="OrthoDB" id="4775372at2"/>
<dbReference type="Pfam" id="PF19053">
    <property type="entry name" value="EccD"/>
    <property type="match status" value="1"/>
</dbReference>
<feature type="transmembrane region" description="Helical" evidence="7">
    <location>
        <begin position="323"/>
        <end position="342"/>
    </location>
</feature>